<dbReference type="EMBL" id="AAWS01000002">
    <property type="protein sequence ID" value="EAY31550.1"/>
    <property type="molecule type" value="Genomic_DNA"/>
</dbReference>
<proteinExistence type="predicted"/>
<reference evidence="1 2" key="1">
    <citation type="submission" date="2007-01" db="EMBL/GenBank/DDBJ databases">
        <authorList>
            <person name="Haygood M."/>
            <person name="Podell S."/>
            <person name="Anderson C."/>
            <person name="Hopkinson B."/>
            <person name="Roe K."/>
            <person name="Barbeau K."/>
            <person name="Gaasterland T."/>
            <person name="Ferriera S."/>
            <person name="Johnson J."/>
            <person name="Kravitz S."/>
            <person name="Beeson K."/>
            <person name="Sutton G."/>
            <person name="Rogers Y.-H."/>
            <person name="Friedman R."/>
            <person name="Frazier M."/>
            <person name="Venter J.C."/>
        </authorList>
    </citation>
    <scope>NUCLEOTIDE SEQUENCE [LARGE SCALE GENOMIC DNA]</scope>
    <source>
        <strain evidence="1 2">ATCC 23134</strain>
    </source>
</reference>
<organism evidence="1 2">
    <name type="scientific">Microscilla marina ATCC 23134</name>
    <dbReference type="NCBI Taxonomy" id="313606"/>
    <lineage>
        <taxon>Bacteria</taxon>
        <taxon>Pseudomonadati</taxon>
        <taxon>Bacteroidota</taxon>
        <taxon>Cytophagia</taxon>
        <taxon>Cytophagales</taxon>
        <taxon>Microscillaceae</taxon>
        <taxon>Microscilla</taxon>
    </lineage>
</organism>
<protein>
    <submittedName>
        <fullName evidence="1">Uncharacterized protein</fullName>
    </submittedName>
</protein>
<dbReference type="CDD" id="cd17036">
    <property type="entry name" value="T3SC_YbjN-like_1"/>
    <property type="match status" value="1"/>
</dbReference>
<name>A1ZD11_MICM2</name>
<gene>
    <name evidence="1" type="ORF">M23134_05056</name>
</gene>
<evidence type="ECO:0000313" key="2">
    <source>
        <dbReference type="Proteomes" id="UP000004095"/>
    </source>
</evidence>
<dbReference type="Gene3D" id="3.30.1460.10">
    <property type="match status" value="1"/>
</dbReference>
<keyword evidence="2" id="KW-1185">Reference proteome</keyword>
<accession>A1ZD11</accession>
<sequence length="154" mass="18199">MKNNLKYYYGIVENCIHRLGVDPVNCRSKDTEGHWDLKRGDITVWIDVWHIDREKRAYIQVVAPIMEVPIYRIPEFYEDLLRINDQLFGVAFTLYHSWTCLKVIREVEGLDDEEAYNMITRVGNYGIEYLRKLLKKYGNRGQGLDKQEGLTPLN</sequence>
<dbReference type="eggNOG" id="ENOG503383P">
    <property type="taxonomic scope" value="Bacteria"/>
</dbReference>
<dbReference type="OrthoDB" id="1491977at2"/>
<evidence type="ECO:0000313" key="1">
    <source>
        <dbReference type="EMBL" id="EAY31550.1"/>
    </source>
</evidence>
<dbReference type="RefSeq" id="WP_002693243.1">
    <property type="nucleotide sequence ID" value="NZ_AAWS01000002.1"/>
</dbReference>
<dbReference type="AlphaFoldDB" id="A1ZD11"/>
<dbReference type="Proteomes" id="UP000004095">
    <property type="component" value="Unassembled WGS sequence"/>
</dbReference>
<comment type="caution">
    <text evidence="1">The sequence shown here is derived from an EMBL/GenBank/DDBJ whole genome shotgun (WGS) entry which is preliminary data.</text>
</comment>
<dbReference type="SUPFAM" id="SSF69635">
    <property type="entry name" value="Type III secretory system chaperone-like"/>
    <property type="match status" value="1"/>
</dbReference>